<reference evidence="1 2" key="1">
    <citation type="journal article" date="2011" name="Proc. Natl. Acad. Sci. U.S.A.">
        <title>Mimivirus shows dramatic genome reduction after intraamoebal culture.</title>
        <authorList>
            <person name="Boyer M."/>
            <person name="Azza S."/>
            <person name="Barrassi L."/>
            <person name="Klose T."/>
            <person name="Campocasso A."/>
            <person name="Pagnier I."/>
            <person name="Fournous G."/>
            <person name="Borg A."/>
            <person name="Robert C."/>
            <person name="Zhang X."/>
            <person name="Desnues C."/>
            <person name="Henrissat B."/>
            <person name="Rossmann M.G."/>
            <person name="La Scola B."/>
            <person name="Raoult D."/>
        </authorList>
    </citation>
    <scope>NUCLEOTIDE SEQUENCE [LARGE SCALE GENOMIC DNA]</scope>
    <source>
        <strain evidence="1">M4</strain>
    </source>
</reference>
<dbReference type="EMBL" id="JN036606">
    <property type="protein sequence ID" value="AEJ35013.1"/>
    <property type="molecule type" value="Genomic_DNA"/>
</dbReference>
<evidence type="ECO:0000313" key="2">
    <source>
        <dbReference type="Proteomes" id="UP000240552"/>
    </source>
</evidence>
<evidence type="ECO:0000313" key="1">
    <source>
        <dbReference type="EMBL" id="AEJ35013.1"/>
    </source>
</evidence>
<protein>
    <submittedName>
        <fullName evidence="1">Uncharacterized protein L767a</fullName>
    </submittedName>
</protein>
<organism evidence="1 2">
    <name type="scientific">Acanthamoeba polyphaga mimivirus</name>
    <name type="common">APMV</name>
    <dbReference type="NCBI Taxonomy" id="212035"/>
    <lineage>
        <taxon>Viruses</taxon>
        <taxon>Varidnaviria</taxon>
        <taxon>Bamfordvirae</taxon>
        <taxon>Nucleocytoviricota</taxon>
        <taxon>Megaviricetes</taxon>
        <taxon>Imitervirales</taxon>
        <taxon>Mimiviridae</taxon>
        <taxon>Megamimivirinae</taxon>
        <taxon>Mimivirus</taxon>
        <taxon>Mimivirus bradfordmassiliense</taxon>
    </lineage>
</organism>
<proteinExistence type="predicted"/>
<organismHost>
    <name type="scientific">Acanthamoeba polyphaga</name>
    <name type="common">Amoeba</name>
    <dbReference type="NCBI Taxonomy" id="5757"/>
</organismHost>
<gene>
    <name evidence="1" type="primary">L767a</name>
    <name evidence="1" type="ORF">MIMI_L767a</name>
</gene>
<name>F8V6V9_MIMIV</name>
<sequence>MRKEYDNIEQLIFFSTYYNSIELLFVVVLSENIDLFKLLLEINCNDTDYLSWAFVFSGRCFKLMKYIVDNYNVDIYQRQIEVCIMIPKKDYQTKRYLQLMGYEISCIYNTECNNDKLPLVEFMKELSIDSTIRP</sequence>
<accession>F8V6V9</accession>
<dbReference type="Proteomes" id="UP000240552">
    <property type="component" value="Segment"/>
</dbReference>